<dbReference type="SUPFAM" id="SSF49899">
    <property type="entry name" value="Concanavalin A-like lectins/glucanases"/>
    <property type="match status" value="1"/>
</dbReference>
<dbReference type="Pfam" id="PF07963">
    <property type="entry name" value="N_methyl"/>
    <property type="match status" value="1"/>
</dbReference>
<feature type="transmembrane region" description="Helical" evidence="3">
    <location>
        <begin position="7"/>
        <end position="31"/>
    </location>
</feature>
<evidence type="ECO:0000256" key="2">
    <source>
        <dbReference type="ARBA" id="ARBA00023157"/>
    </source>
</evidence>
<protein>
    <submittedName>
        <fullName evidence="5">Fibronectin type III domain protein</fullName>
    </submittedName>
</protein>
<evidence type="ECO:0000259" key="4">
    <source>
        <dbReference type="SMART" id="SM00560"/>
    </source>
</evidence>
<dbReference type="Pfam" id="PF13385">
    <property type="entry name" value="Laminin_G_3"/>
    <property type="match status" value="1"/>
</dbReference>
<gene>
    <name evidence="5" type="ORF">UY55_C0003G0056</name>
</gene>
<dbReference type="EMBL" id="LCQK01000003">
    <property type="protein sequence ID" value="KKW14840.1"/>
    <property type="molecule type" value="Genomic_DNA"/>
</dbReference>
<dbReference type="SMART" id="SM00560">
    <property type="entry name" value="LamGL"/>
    <property type="match status" value="1"/>
</dbReference>
<reference evidence="5 6" key="1">
    <citation type="journal article" date="2015" name="Nature">
        <title>rRNA introns, odd ribosomes, and small enigmatic genomes across a large radiation of phyla.</title>
        <authorList>
            <person name="Brown C.T."/>
            <person name="Hug L.A."/>
            <person name="Thomas B.C."/>
            <person name="Sharon I."/>
            <person name="Castelle C.J."/>
            <person name="Singh A."/>
            <person name="Wilkins M.J."/>
            <person name="Williams K.H."/>
            <person name="Banfield J.F."/>
        </authorList>
    </citation>
    <scope>NUCLEOTIDE SEQUENCE [LARGE SCALE GENOMIC DNA]</scope>
</reference>
<dbReference type="Gene3D" id="2.60.120.200">
    <property type="match status" value="1"/>
</dbReference>
<keyword evidence="1" id="KW-0732">Signal</keyword>
<keyword evidence="3" id="KW-1133">Transmembrane helix</keyword>
<evidence type="ECO:0000256" key="1">
    <source>
        <dbReference type="ARBA" id="ARBA00022729"/>
    </source>
</evidence>
<comment type="caution">
    <text evidence="5">The sequence shown here is derived from an EMBL/GenBank/DDBJ whole genome shotgun (WGS) entry which is preliminary data.</text>
</comment>
<dbReference type="InterPro" id="IPR012902">
    <property type="entry name" value="N_methyl_site"/>
</dbReference>
<dbReference type="Proteomes" id="UP000034224">
    <property type="component" value="Unassembled WGS sequence"/>
</dbReference>
<keyword evidence="3" id="KW-0472">Membrane</keyword>
<evidence type="ECO:0000313" key="5">
    <source>
        <dbReference type="EMBL" id="KKW14840.1"/>
    </source>
</evidence>
<dbReference type="STRING" id="1618665.UY55_C0003G0056"/>
<dbReference type="AlphaFoldDB" id="A0A0G1W897"/>
<dbReference type="InterPro" id="IPR045584">
    <property type="entry name" value="Pilin-like"/>
</dbReference>
<dbReference type="SUPFAM" id="SSF54523">
    <property type="entry name" value="Pili subunits"/>
    <property type="match status" value="1"/>
</dbReference>
<evidence type="ECO:0000256" key="3">
    <source>
        <dbReference type="SAM" id="Phobius"/>
    </source>
</evidence>
<accession>A0A0G1W897</accession>
<organism evidence="5 6">
    <name type="scientific">Candidatus Jorgensenbacteria bacterium GW2011_GWB1_50_10</name>
    <dbReference type="NCBI Taxonomy" id="1618665"/>
    <lineage>
        <taxon>Bacteria</taxon>
        <taxon>Candidatus Joergenseniibacteriota</taxon>
    </lineage>
</organism>
<dbReference type="InterPro" id="IPR013320">
    <property type="entry name" value="ConA-like_dom_sf"/>
</dbReference>
<keyword evidence="2" id="KW-1015">Disulfide bond</keyword>
<feature type="domain" description="LamG-like jellyroll fold" evidence="4">
    <location>
        <begin position="266"/>
        <end position="403"/>
    </location>
</feature>
<proteinExistence type="predicted"/>
<evidence type="ECO:0000313" key="6">
    <source>
        <dbReference type="Proteomes" id="UP000034224"/>
    </source>
</evidence>
<dbReference type="NCBIfam" id="TIGR02532">
    <property type="entry name" value="IV_pilin_GFxxxE"/>
    <property type="match status" value="1"/>
</dbReference>
<dbReference type="InterPro" id="IPR006558">
    <property type="entry name" value="LamG-like"/>
</dbReference>
<keyword evidence="3" id="KW-0812">Transmembrane</keyword>
<name>A0A0G1W897_9BACT</name>
<sequence length="414" mass="43900">MMKRTNGFTLIELLIVIAILAVFATVTVLVINPAELIRARRDSTRLSDLNTINKTLGLLQTDQPGASFGSSNKVYVSIPDTSATCVNLGLPALPSGWTYGCVTTANLYNVNGTGWIPVNLMSFSAGSPLSRLPVDPINATSTGNYYTYVTGGSWEFTAFPESSKYKMGGGSDKTSGDGGPYPELFEIGSNLALHPVSRDTSLKGYWNFEEGSGATTYDSSGAGNVGTWNGSGSHWASGRVGTYGGQFNGTNDYLDVGNTSSLNITGNITFMAWVYLTSLPGTGQYRVINRGVDGGFGMYVGAGDHPDDIECGIRTSNGGRAISSDGYASNILNMWTHLACVYDGSALRLYVNGSQIGSASASGENNVGGYNTSVRIGSDWLPGKFFPGRIDTVRIYDRGLSADEVRAIYESANN</sequence>
<dbReference type="Gene3D" id="3.30.700.10">
    <property type="entry name" value="Glycoprotein, Type 4 Pilin"/>
    <property type="match status" value="1"/>
</dbReference>